<gene>
    <name evidence="1" type="ORF">F3Y22_tig00005459pilonHSYRG00333</name>
</gene>
<dbReference type="Proteomes" id="UP000436088">
    <property type="component" value="Unassembled WGS sequence"/>
</dbReference>
<name>A0A6A3CJG1_HIBSY</name>
<dbReference type="Gene3D" id="3.80.10.10">
    <property type="entry name" value="Ribonuclease Inhibitor"/>
    <property type="match status" value="1"/>
</dbReference>
<dbReference type="AlphaFoldDB" id="A0A6A3CJG1"/>
<proteinExistence type="predicted"/>
<comment type="caution">
    <text evidence="1">The sequence shown here is derived from an EMBL/GenBank/DDBJ whole genome shotgun (WGS) entry which is preliminary data.</text>
</comment>
<reference evidence="1" key="1">
    <citation type="submission" date="2019-09" db="EMBL/GenBank/DDBJ databases">
        <title>Draft genome information of white flower Hibiscus syriacus.</title>
        <authorList>
            <person name="Kim Y.-M."/>
        </authorList>
    </citation>
    <scope>NUCLEOTIDE SEQUENCE [LARGE SCALE GENOMIC DNA]</scope>
    <source>
        <strain evidence="1">YM2019G1</strain>
    </source>
</reference>
<evidence type="ECO:0000313" key="1">
    <source>
        <dbReference type="EMBL" id="KAE8727601.1"/>
    </source>
</evidence>
<dbReference type="InterPro" id="IPR032675">
    <property type="entry name" value="LRR_dom_sf"/>
</dbReference>
<protein>
    <recommendedName>
        <fullName evidence="3">Transport inhibitor response 1-like protein</fullName>
    </recommendedName>
</protein>
<dbReference type="EMBL" id="VEPZ02000307">
    <property type="protein sequence ID" value="KAE8727601.1"/>
    <property type="molecule type" value="Genomic_DNA"/>
</dbReference>
<evidence type="ECO:0008006" key="3">
    <source>
        <dbReference type="Google" id="ProtNLM"/>
    </source>
</evidence>
<evidence type="ECO:0000313" key="2">
    <source>
        <dbReference type="Proteomes" id="UP000436088"/>
    </source>
</evidence>
<organism evidence="1 2">
    <name type="scientific">Hibiscus syriacus</name>
    <name type="common">Rose of Sharon</name>
    <dbReference type="NCBI Taxonomy" id="106335"/>
    <lineage>
        <taxon>Eukaryota</taxon>
        <taxon>Viridiplantae</taxon>
        <taxon>Streptophyta</taxon>
        <taxon>Embryophyta</taxon>
        <taxon>Tracheophyta</taxon>
        <taxon>Spermatophyta</taxon>
        <taxon>Magnoliopsida</taxon>
        <taxon>eudicotyledons</taxon>
        <taxon>Gunneridae</taxon>
        <taxon>Pentapetalae</taxon>
        <taxon>rosids</taxon>
        <taxon>malvids</taxon>
        <taxon>Malvales</taxon>
        <taxon>Malvaceae</taxon>
        <taxon>Malvoideae</taxon>
        <taxon>Hibiscus</taxon>
    </lineage>
</organism>
<sequence>MLSLAFAGETDMGLHHVLSGCDRLQKLEIMDCPFGDKALLENAAKLETMRSLWMSSCLVSLGACKMLGQKMRRSVAGPRPDMPPFVWTMDEDSALELS</sequence>
<accession>A0A6A3CJG1</accession>
<dbReference type="SUPFAM" id="SSF52047">
    <property type="entry name" value="RNI-like"/>
    <property type="match status" value="1"/>
</dbReference>
<keyword evidence="2" id="KW-1185">Reference proteome</keyword>